<keyword evidence="5" id="KW-1185">Reference proteome</keyword>
<accession>A0A3S5EUJ5</accession>
<protein>
    <submittedName>
        <fullName evidence="4">DNA-binding transcriptional regulator AraC</fullName>
    </submittedName>
</protein>
<reference evidence="3 5" key="1">
    <citation type="submission" date="2014-07" db="EMBL/GenBank/DDBJ databases">
        <authorList>
            <person name="Pisani N.G."/>
            <person name="Newman J.D."/>
        </authorList>
    </citation>
    <scope>NUCLEOTIDE SEQUENCE [LARGE SCALE GENOMIC DNA]</scope>
    <source>
        <strain evidence="3 5">LMG 24720</strain>
    </source>
</reference>
<reference evidence="4 6" key="2">
    <citation type="submission" date="2018-12" db="EMBL/GenBank/DDBJ databases">
        <authorList>
            <consortium name="Pathogen Informatics"/>
        </authorList>
    </citation>
    <scope>NUCLEOTIDE SEQUENCE [LARGE SCALE GENOMIC DNA]</scope>
    <source>
        <strain evidence="4 6">NCTC13489</strain>
    </source>
</reference>
<evidence type="ECO:0000313" key="6">
    <source>
        <dbReference type="Proteomes" id="UP000270036"/>
    </source>
</evidence>
<dbReference type="KEGG" id="cant:NCTC13489_00678"/>
<dbReference type="OrthoDB" id="662446at2"/>
<dbReference type="PANTHER" id="PTHR43280">
    <property type="entry name" value="ARAC-FAMILY TRANSCRIPTIONAL REGULATOR"/>
    <property type="match status" value="1"/>
</dbReference>
<dbReference type="AlphaFoldDB" id="A0A3S5EUJ5"/>
<dbReference type="EMBL" id="LR134441">
    <property type="protein sequence ID" value="VEH97012.1"/>
    <property type="molecule type" value="Genomic_DNA"/>
</dbReference>
<evidence type="ECO:0000259" key="2">
    <source>
        <dbReference type="PROSITE" id="PS01124"/>
    </source>
</evidence>
<dbReference type="Gene3D" id="1.10.10.60">
    <property type="entry name" value="Homeodomain-like"/>
    <property type="match status" value="1"/>
</dbReference>
<dbReference type="RefSeq" id="WP_034720859.1">
    <property type="nucleotide sequence ID" value="NZ_FOIX01000003.1"/>
</dbReference>
<keyword evidence="1 4" id="KW-0238">DNA-binding</keyword>
<dbReference type="GO" id="GO:0003700">
    <property type="term" value="F:DNA-binding transcription factor activity"/>
    <property type="evidence" value="ECO:0007669"/>
    <property type="project" value="InterPro"/>
</dbReference>
<dbReference type="Proteomes" id="UP000028349">
    <property type="component" value="Unassembled WGS sequence"/>
</dbReference>
<dbReference type="EMBL" id="JPEP01000002">
    <property type="protein sequence ID" value="KEY19599.1"/>
    <property type="molecule type" value="Genomic_DNA"/>
</dbReference>
<dbReference type="SMART" id="SM00342">
    <property type="entry name" value="HTH_ARAC"/>
    <property type="match status" value="1"/>
</dbReference>
<dbReference type="PROSITE" id="PS01124">
    <property type="entry name" value="HTH_ARAC_FAMILY_2"/>
    <property type="match status" value="1"/>
</dbReference>
<name>A0A3S5EUJ5_9FLAO</name>
<dbReference type="Pfam" id="PF12833">
    <property type="entry name" value="HTH_18"/>
    <property type="match status" value="1"/>
</dbReference>
<organism evidence="4 6">
    <name type="scientific">Kaistella antarctica</name>
    <dbReference type="NCBI Taxonomy" id="266748"/>
    <lineage>
        <taxon>Bacteria</taxon>
        <taxon>Pseudomonadati</taxon>
        <taxon>Bacteroidota</taxon>
        <taxon>Flavobacteriia</taxon>
        <taxon>Flavobacteriales</taxon>
        <taxon>Weeksellaceae</taxon>
        <taxon>Chryseobacterium group</taxon>
        <taxon>Kaistella</taxon>
    </lineage>
</organism>
<dbReference type="GO" id="GO:0043565">
    <property type="term" value="F:sequence-specific DNA binding"/>
    <property type="evidence" value="ECO:0007669"/>
    <property type="project" value="InterPro"/>
</dbReference>
<proteinExistence type="predicted"/>
<feature type="domain" description="HTH araC/xylS-type" evidence="2">
    <location>
        <begin position="158"/>
        <end position="254"/>
    </location>
</feature>
<gene>
    <name evidence="3" type="ORF">HY04_14510</name>
    <name evidence="4" type="ORF">NCTC13489_00678</name>
</gene>
<dbReference type="InterPro" id="IPR018060">
    <property type="entry name" value="HTH_AraC"/>
</dbReference>
<evidence type="ECO:0000313" key="5">
    <source>
        <dbReference type="Proteomes" id="UP000028349"/>
    </source>
</evidence>
<dbReference type="STRING" id="266748.HY04_14510"/>
<evidence type="ECO:0000313" key="4">
    <source>
        <dbReference type="EMBL" id="VEH97012.1"/>
    </source>
</evidence>
<evidence type="ECO:0000313" key="3">
    <source>
        <dbReference type="EMBL" id="KEY19599.1"/>
    </source>
</evidence>
<sequence>MNFHFYRPTNEILKKYIAGFYFIKEDKKAEPVSYLTFPNNYCILTINRNFKVEISEHKVTLESSEVKNLTVSLVTRYMEPLQIQYHHLIDEITIYFKPLGINYFIEDVTKIFEPGPLLNRDFLSGFAATLSELFNLERNDQITQIEDILLANMKNTEVDLITSIVKDVEAGIAVATIADQHHMSRQYLGRLFKSKLGKTPSEFKKIDRFRKTFKAHKTARNLTELSTLEFYDQSHFNKDFKKFTGKSPNQFFKNVNTEKENIWLFI</sequence>
<dbReference type="Proteomes" id="UP000270036">
    <property type="component" value="Chromosome"/>
</dbReference>
<evidence type="ECO:0000256" key="1">
    <source>
        <dbReference type="ARBA" id="ARBA00023125"/>
    </source>
</evidence>
<dbReference type="PANTHER" id="PTHR43280:SF2">
    <property type="entry name" value="HTH-TYPE TRANSCRIPTIONAL REGULATOR EXSA"/>
    <property type="match status" value="1"/>
</dbReference>